<sequence length="740" mass="81342">MAAESQRSYGFYSHPGAVIHVCLARRVLAHVLSSFFVKLSLSLLVLGALMCPSLLAQTTAPGASLPEVVVTASSQPESLTVPSVATVKKELSIIPGGVGVVDAEEYKRGRATTLKDALDYSPGVFVQPRFGAEESRISIRGSGIQRTFHGRGIKLMQDGAPLNLADGGFDMQAIEPLSARYVEVFRGANALQYGSTTLGGAINFVSMTGYEASPLQMRFEAGSFDSFRAQVSSGGVFGSADYYASVTHSSSDGFRDWSRQSNQRFFANVGYRISDDIETRFYLTYVQTDSQLPGSLTKAQMESRPDQANAGSVLQKQKRDFELLRVANKTTFRDGDETLTVSSFWSWKDLDHPIFQVIDQVSNDFGVDVRYDSLADLAGHRNHFTLGLGAMYGITQDNRFQNLLGERGLRTAENQLQSTNVDLYIQDTFYMTDSVAIILGAQGSYANRDFDEQRVFGANNTDRQDYWGFSPKLGVLWEVNPETQMFFNVSRSFEPPSFGELTAAGAAPGLVELDAQRGTTVEIGTRGRAGRAAWDVAWYYAWLDNELLSLGIPGVSATQTVNAGRTIHHGVEAQVDYDLLRGLFAPWQEATLGSGKQAATEAVKGDRLFLRQVYLFSDFHFDGDGEFGNNELPGMPRHYYRAELLYEHPCGFYAGPNVEWVPQSYFVDLANSQKADGYALLGFKLGYRTPKGFSFFIEGKNLTDETYAATTGVLKTANAGSAVYFPGDGRAVYAGVEWKW</sequence>
<dbReference type="PANTHER" id="PTHR30069">
    <property type="entry name" value="TONB-DEPENDENT OUTER MEMBRANE RECEPTOR"/>
    <property type="match status" value="1"/>
</dbReference>
<keyword evidence="2 10" id="KW-0813">Transport</keyword>
<keyword evidence="7 10" id="KW-0472">Membrane</keyword>
<evidence type="ECO:0000256" key="12">
    <source>
        <dbReference type="SAM" id="Phobius"/>
    </source>
</evidence>
<dbReference type="Gene3D" id="2.40.170.20">
    <property type="entry name" value="TonB-dependent receptor, beta-barrel domain"/>
    <property type="match status" value="1"/>
</dbReference>
<evidence type="ECO:0000313" key="16">
    <source>
        <dbReference type="Proteomes" id="UP001499852"/>
    </source>
</evidence>
<reference evidence="16" key="1">
    <citation type="journal article" date="2019" name="Int. J. Syst. Evol. Microbiol.">
        <title>The Global Catalogue of Microorganisms (GCM) 10K type strain sequencing project: providing services to taxonomists for standard genome sequencing and annotation.</title>
        <authorList>
            <consortium name="The Broad Institute Genomics Platform"/>
            <consortium name="The Broad Institute Genome Sequencing Center for Infectious Disease"/>
            <person name="Wu L."/>
            <person name="Ma J."/>
        </authorList>
    </citation>
    <scope>NUCLEOTIDE SEQUENCE [LARGE SCALE GENOMIC DNA]</scope>
    <source>
        <strain evidence="16">JCM 18053</strain>
    </source>
</reference>
<evidence type="ECO:0000256" key="5">
    <source>
        <dbReference type="ARBA" id="ARBA00022729"/>
    </source>
</evidence>
<accession>A0ABP9P5Y0</accession>
<keyword evidence="16" id="KW-1185">Reference proteome</keyword>
<dbReference type="InterPro" id="IPR012910">
    <property type="entry name" value="Plug_dom"/>
</dbReference>
<dbReference type="PROSITE" id="PS52016">
    <property type="entry name" value="TONB_DEPENDENT_REC_3"/>
    <property type="match status" value="1"/>
</dbReference>
<gene>
    <name evidence="15" type="ORF">GCM10023213_25320</name>
</gene>
<comment type="subcellular location">
    <subcellularLocation>
        <location evidence="1 10">Cell outer membrane</location>
        <topology evidence="1 10">Multi-pass membrane protein</topology>
    </subcellularLocation>
</comment>
<evidence type="ECO:0000256" key="8">
    <source>
        <dbReference type="ARBA" id="ARBA00023170"/>
    </source>
</evidence>
<evidence type="ECO:0000256" key="7">
    <source>
        <dbReference type="ARBA" id="ARBA00023136"/>
    </source>
</evidence>
<dbReference type="SUPFAM" id="SSF56935">
    <property type="entry name" value="Porins"/>
    <property type="match status" value="1"/>
</dbReference>
<comment type="caution">
    <text evidence="15">The sequence shown here is derived from an EMBL/GenBank/DDBJ whole genome shotgun (WGS) entry which is preliminary data.</text>
</comment>
<evidence type="ECO:0000313" key="15">
    <source>
        <dbReference type="EMBL" id="GAA5141352.1"/>
    </source>
</evidence>
<dbReference type="Pfam" id="PF00593">
    <property type="entry name" value="TonB_dep_Rec_b-barrel"/>
    <property type="match status" value="1"/>
</dbReference>
<protein>
    <submittedName>
        <fullName evidence="15">TonB-dependent receptor</fullName>
    </submittedName>
</protein>
<dbReference type="Gene3D" id="2.170.130.10">
    <property type="entry name" value="TonB-dependent receptor, plug domain"/>
    <property type="match status" value="1"/>
</dbReference>
<evidence type="ECO:0000256" key="10">
    <source>
        <dbReference type="PROSITE-ProRule" id="PRU01360"/>
    </source>
</evidence>
<evidence type="ECO:0000256" key="9">
    <source>
        <dbReference type="ARBA" id="ARBA00023237"/>
    </source>
</evidence>
<keyword evidence="9 10" id="KW-0998">Cell outer membrane</keyword>
<keyword evidence="12" id="KW-1133">Transmembrane helix</keyword>
<dbReference type="InterPro" id="IPR036942">
    <property type="entry name" value="Beta-barrel_TonB_sf"/>
</dbReference>
<name>A0ABP9P5Y0_9BACT</name>
<keyword evidence="3 10" id="KW-1134">Transmembrane beta strand</keyword>
<dbReference type="EMBL" id="BAABIA010000005">
    <property type="protein sequence ID" value="GAA5141352.1"/>
    <property type="molecule type" value="Genomic_DNA"/>
</dbReference>
<keyword evidence="8 15" id="KW-0675">Receptor</keyword>
<dbReference type="CDD" id="cd01347">
    <property type="entry name" value="ligand_gated_channel"/>
    <property type="match status" value="1"/>
</dbReference>
<evidence type="ECO:0000256" key="11">
    <source>
        <dbReference type="RuleBase" id="RU003357"/>
    </source>
</evidence>
<dbReference type="InterPro" id="IPR039426">
    <property type="entry name" value="TonB-dep_rcpt-like"/>
</dbReference>
<feature type="transmembrane region" description="Helical" evidence="12">
    <location>
        <begin position="35"/>
        <end position="55"/>
    </location>
</feature>
<dbReference type="Proteomes" id="UP001499852">
    <property type="component" value="Unassembled WGS sequence"/>
</dbReference>
<dbReference type="InterPro" id="IPR037066">
    <property type="entry name" value="Plug_dom_sf"/>
</dbReference>
<organism evidence="15 16">
    <name type="scientific">Prosthecobacter algae</name>
    <dbReference type="NCBI Taxonomy" id="1144682"/>
    <lineage>
        <taxon>Bacteria</taxon>
        <taxon>Pseudomonadati</taxon>
        <taxon>Verrucomicrobiota</taxon>
        <taxon>Verrucomicrobiia</taxon>
        <taxon>Verrucomicrobiales</taxon>
        <taxon>Verrucomicrobiaceae</taxon>
        <taxon>Prosthecobacter</taxon>
    </lineage>
</organism>
<keyword evidence="5" id="KW-0732">Signal</keyword>
<evidence type="ECO:0000256" key="4">
    <source>
        <dbReference type="ARBA" id="ARBA00022692"/>
    </source>
</evidence>
<proteinExistence type="inferred from homology"/>
<feature type="domain" description="TonB-dependent receptor plug" evidence="14">
    <location>
        <begin position="94"/>
        <end position="201"/>
    </location>
</feature>
<dbReference type="PANTHER" id="PTHR30069:SF29">
    <property type="entry name" value="HEMOGLOBIN AND HEMOGLOBIN-HAPTOGLOBIN-BINDING PROTEIN 1-RELATED"/>
    <property type="match status" value="1"/>
</dbReference>
<feature type="domain" description="TonB-dependent receptor-like beta-barrel" evidence="13">
    <location>
        <begin position="228"/>
        <end position="702"/>
    </location>
</feature>
<evidence type="ECO:0000256" key="2">
    <source>
        <dbReference type="ARBA" id="ARBA00022448"/>
    </source>
</evidence>
<comment type="similarity">
    <text evidence="10 11">Belongs to the TonB-dependent receptor family.</text>
</comment>
<evidence type="ECO:0000259" key="14">
    <source>
        <dbReference type="Pfam" id="PF07715"/>
    </source>
</evidence>
<dbReference type="InterPro" id="IPR000531">
    <property type="entry name" value="Beta-barrel_TonB"/>
</dbReference>
<keyword evidence="6 11" id="KW-0798">TonB box</keyword>
<evidence type="ECO:0000259" key="13">
    <source>
        <dbReference type="Pfam" id="PF00593"/>
    </source>
</evidence>
<evidence type="ECO:0000256" key="3">
    <source>
        <dbReference type="ARBA" id="ARBA00022452"/>
    </source>
</evidence>
<evidence type="ECO:0000256" key="6">
    <source>
        <dbReference type="ARBA" id="ARBA00023077"/>
    </source>
</evidence>
<dbReference type="Pfam" id="PF07715">
    <property type="entry name" value="Plug"/>
    <property type="match status" value="1"/>
</dbReference>
<keyword evidence="4 10" id="KW-0812">Transmembrane</keyword>
<evidence type="ECO:0000256" key="1">
    <source>
        <dbReference type="ARBA" id="ARBA00004571"/>
    </source>
</evidence>